<dbReference type="Pfam" id="PF14378">
    <property type="entry name" value="PAP2_3"/>
    <property type="match status" value="1"/>
</dbReference>
<gene>
    <name evidence="8" type="ORF">VXC91_37415</name>
</gene>
<evidence type="ECO:0000256" key="5">
    <source>
        <dbReference type="SAM" id="MobiDB-lite"/>
    </source>
</evidence>
<feature type="region of interest" description="Disordered" evidence="5">
    <location>
        <begin position="216"/>
        <end position="236"/>
    </location>
</feature>
<comment type="subcellular location">
    <subcellularLocation>
        <location evidence="1">Membrane</location>
        <topology evidence="1">Multi-pass membrane protein</topology>
    </subcellularLocation>
</comment>
<reference evidence="8" key="1">
    <citation type="submission" date="2024-01" db="EMBL/GenBank/DDBJ databases">
        <title>First draft genome sequence data of TA4-1, the type strain of Gram-positive actinobacterium Streptomyces chiangmaiensis.</title>
        <authorList>
            <person name="Yasawong M."/>
            <person name="Nantapong N."/>
        </authorList>
    </citation>
    <scope>NUCLEOTIDE SEQUENCE</scope>
    <source>
        <strain evidence="8">TA4-1</strain>
    </source>
</reference>
<dbReference type="RefSeq" id="WP_329511814.1">
    <property type="nucleotide sequence ID" value="NZ_BAAAYZ010000019.1"/>
</dbReference>
<dbReference type="InterPro" id="IPR026841">
    <property type="entry name" value="Aur1/Ipt1"/>
</dbReference>
<keyword evidence="3 6" id="KW-1133">Transmembrane helix</keyword>
<feature type="domain" description="Inositolphosphotransferase Aur1/Ipt1" evidence="7">
    <location>
        <begin position="28"/>
        <end position="204"/>
    </location>
</feature>
<dbReference type="PANTHER" id="PTHR31310:SF7">
    <property type="entry name" value="PA-PHOSPHATASE RELATED-FAMILY PROTEIN DDB_G0268928"/>
    <property type="match status" value="1"/>
</dbReference>
<evidence type="ECO:0000256" key="4">
    <source>
        <dbReference type="ARBA" id="ARBA00023136"/>
    </source>
</evidence>
<evidence type="ECO:0000256" key="6">
    <source>
        <dbReference type="SAM" id="Phobius"/>
    </source>
</evidence>
<accession>A0ABU7FTK8</accession>
<proteinExistence type="predicted"/>
<comment type="caution">
    <text evidence="8">The sequence shown here is derived from an EMBL/GenBank/DDBJ whole genome shotgun (WGS) entry which is preliminary data.</text>
</comment>
<evidence type="ECO:0000313" key="8">
    <source>
        <dbReference type="EMBL" id="MED7827432.1"/>
    </source>
</evidence>
<sequence>MAAVAGYFAVRGLTDSSQEQALHNATLVHAAEGALHLNWESWLQGLVVDEPTVTRVLNWIYIFGHWPVIAATLVWLLSRHAEVYARAAGAMLLSGAAGLITFAAFPVAPPRLAGLGMTDTVTEQSHAYRVLQPPAFTNQYAAMPSLHVGWNLLMTMAVLAATRKVWLRVLAVALTVAMDATVVLTANHYVLDAFAGVALAQLGWGVAGYLQARSRSAPEGPAVPSPRVVVPPGRTG</sequence>
<dbReference type="PANTHER" id="PTHR31310">
    <property type="match status" value="1"/>
</dbReference>
<keyword evidence="9" id="KW-1185">Reference proteome</keyword>
<evidence type="ECO:0000256" key="1">
    <source>
        <dbReference type="ARBA" id="ARBA00004141"/>
    </source>
</evidence>
<organism evidence="8 9">
    <name type="scientific">Streptomyces chiangmaiensis</name>
    <dbReference type="NCBI Taxonomy" id="766497"/>
    <lineage>
        <taxon>Bacteria</taxon>
        <taxon>Bacillati</taxon>
        <taxon>Actinomycetota</taxon>
        <taxon>Actinomycetes</taxon>
        <taxon>Kitasatosporales</taxon>
        <taxon>Streptomycetaceae</taxon>
        <taxon>Streptomyces</taxon>
    </lineage>
</organism>
<feature type="transmembrane region" description="Helical" evidence="6">
    <location>
        <begin position="89"/>
        <end position="108"/>
    </location>
</feature>
<feature type="transmembrane region" description="Helical" evidence="6">
    <location>
        <begin position="59"/>
        <end position="77"/>
    </location>
</feature>
<keyword evidence="2 6" id="KW-0812">Transmembrane</keyword>
<keyword evidence="4 6" id="KW-0472">Membrane</keyword>
<dbReference type="InterPro" id="IPR052185">
    <property type="entry name" value="IPC_Synthase-Related"/>
</dbReference>
<dbReference type="EMBL" id="JAYWVC010000232">
    <property type="protein sequence ID" value="MED7827432.1"/>
    <property type="molecule type" value="Genomic_DNA"/>
</dbReference>
<evidence type="ECO:0000259" key="7">
    <source>
        <dbReference type="Pfam" id="PF14378"/>
    </source>
</evidence>
<evidence type="ECO:0000313" key="9">
    <source>
        <dbReference type="Proteomes" id="UP001333996"/>
    </source>
</evidence>
<dbReference type="Proteomes" id="UP001333996">
    <property type="component" value="Unassembled WGS sequence"/>
</dbReference>
<feature type="compositionally biased region" description="Low complexity" evidence="5">
    <location>
        <begin position="225"/>
        <end position="236"/>
    </location>
</feature>
<name>A0ABU7FTK8_9ACTN</name>
<feature type="transmembrane region" description="Helical" evidence="6">
    <location>
        <begin position="140"/>
        <end position="159"/>
    </location>
</feature>
<evidence type="ECO:0000256" key="3">
    <source>
        <dbReference type="ARBA" id="ARBA00022989"/>
    </source>
</evidence>
<dbReference type="CDD" id="cd03386">
    <property type="entry name" value="PAP2_Aur1_like"/>
    <property type="match status" value="1"/>
</dbReference>
<evidence type="ECO:0000256" key="2">
    <source>
        <dbReference type="ARBA" id="ARBA00022692"/>
    </source>
</evidence>
<feature type="transmembrane region" description="Helical" evidence="6">
    <location>
        <begin position="166"/>
        <end position="187"/>
    </location>
</feature>
<protein>
    <submittedName>
        <fullName evidence="8">Phosphatase PAP2 family protein</fullName>
    </submittedName>
</protein>